<keyword evidence="3" id="KW-1185">Reference proteome</keyword>
<feature type="transmembrane region" description="Helical" evidence="1">
    <location>
        <begin position="299"/>
        <end position="318"/>
    </location>
</feature>
<name>A0A9X1IT68_9SPHN</name>
<feature type="transmembrane region" description="Helical" evidence="1">
    <location>
        <begin position="330"/>
        <end position="348"/>
    </location>
</feature>
<feature type="transmembrane region" description="Helical" evidence="1">
    <location>
        <begin position="235"/>
        <end position="252"/>
    </location>
</feature>
<feature type="transmembrane region" description="Helical" evidence="1">
    <location>
        <begin position="55"/>
        <end position="74"/>
    </location>
</feature>
<keyword evidence="1" id="KW-1133">Transmembrane helix</keyword>
<evidence type="ECO:0000313" key="3">
    <source>
        <dbReference type="Proteomes" id="UP001138757"/>
    </source>
</evidence>
<comment type="caution">
    <text evidence="2">The sequence shown here is derived from an EMBL/GenBank/DDBJ whole genome shotgun (WGS) entry which is preliminary data.</text>
</comment>
<dbReference type="Proteomes" id="UP001138757">
    <property type="component" value="Unassembled WGS sequence"/>
</dbReference>
<keyword evidence="1" id="KW-0472">Membrane</keyword>
<sequence>MLMALPPILRAGFRPFFLGGSAWAIIALALWISTLRGLVNLPTGFEPVAWHRHEMLFGYLGAVITGFLLTAVPNWTGRIPISGTRLALLAALWLAARLALLGSAYVGAVTAALLDVGFFAVLTVLIGREILAARNRNVPVVVALAVFTLACALDHGEALGANILGGLGWRLGFGIVLVLIAFIGGRIIPSFTRNWLAGRPGADRLPRQPDRFDLAALAFLVPALLSWVALPESRVAGELLVVAGLLQFVRLTRWSGIRSLGEPLVAILHVSFLWLPAGLVLLGTAAFTDRIVPSAALHLLSAGAMASMTLAVMTRATLGHTGRPLHADRLTIAIFALVTTGALLRFAAPFLPVGYMAAIEVAALIWGGAFLLFLVGYGPKLLGSRPDGRP</sequence>
<dbReference type="Pfam" id="PF05940">
    <property type="entry name" value="NnrS"/>
    <property type="match status" value="1"/>
</dbReference>
<feature type="transmembrane region" description="Helical" evidence="1">
    <location>
        <begin position="264"/>
        <end position="287"/>
    </location>
</feature>
<feature type="transmembrane region" description="Helical" evidence="1">
    <location>
        <begin position="86"/>
        <end position="106"/>
    </location>
</feature>
<dbReference type="InterPro" id="IPR010266">
    <property type="entry name" value="NnrS"/>
</dbReference>
<reference evidence="2" key="1">
    <citation type="submission" date="2021-05" db="EMBL/GenBank/DDBJ databases">
        <title>Genome of Sphingobium sp. strain.</title>
        <authorList>
            <person name="Fan R."/>
        </authorList>
    </citation>
    <scope>NUCLEOTIDE SEQUENCE</scope>
    <source>
        <strain evidence="2">H33</strain>
    </source>
</reference>
<feature type="transmembrane region" description="Helical" evidence="1">
    <location>
        <begin position="354"/>
        <end position="375"/>
    </location>
</feature>
<protein>
    <submittedName>
        <fullName evidence="2">NnrS family protein</fullName>
    </submittedName>
</protein>
<feature type="transmembrane region" description="Helical" evidence="1">
    <location>
        <begin position="138"/>
        <end position="155"/>
    </location>
</feature>
<organism evidence="2 3">
    <name type="scientific">Sphingobium nicotianae</name>
    <dbReference type="NCBI Taxonomy" id="2782607"/>
    <lineage>
        <taxon>Bacteria</taxon>
        <taxon>Pseudomonadati</taxon>
        <taxon>Pseudomonadota</taxon>
        <taxon>Alphaproteobacteria</taxon>
        <taxon>Sphingomonadales</taxon>
        <taxon>Sphingomonadaceae</taxon>
        <taxon>Sphingobium</taxon>
    </lineage>
</organism>
<feature type="transmembrane region" description="Helical" evidence="1">
    <location>
        <begin position="112"/>
        <end position="131"/>
    </location>
</feature>
<feature type="transmembrane region" description="Helical" evidence="1">
    <location>
        <begin position="167"/>
        <end position="191"/>
    </location>
</feature>
<accession>A0A9X1IT68</accession>
<dbReference type="AlphaFoldDB" id="A0A9X1IT68"/>
<evidence type="ECO:0000256" key="1">
    <source>
        <dbReference type="SAM" id="Phobius"/>
    </source>
</evidence>
<evidence type="ECO:0000313" key="2">
    <source>
        <dbReference type="EMBL" id="MBT2189391.1"/>
    </source>
</evidence>
<proteinExistence type="predicted"/>
<gene>
    <name evidence="2" type="ORF">KK488_20765</name>
</gene>
<keyword evidence="1" id="KW-0812">Transmembrane</keyword>
<feature type="transmembrane region" description="Helical" evidence="1">
    <location>
        <begin position="212"/>
        <end position="229"/>
    </location>
</feature>
<feature type="transmembrane region" description="Helical" evidence="1">
    <location>
        <begin position="12"/>
        <end position="35"/>
    </location>
</feature>
<dbReference type="EMBL" id="JAHGAW010000018">
    <property type="protein sequence ID" value="MBT2189391.1"/>
    <property type="molecule type" value="Genomic_DNA"/>
</dbReference>